<gene>
    <name evidence="2" type="ORF">Lrub_1493</name>
</gene>
<dbReference type="RefSeq" id="WP_058531600.1">
    <property type="nucleotide sequence ID" value="NZ_CAAAIN010000015.1"/>
</dbReference>
<evidence type="ECO:0000313" key="3">
    <source>
        <dbReference type="Proteomes" id="UP000054608"/>
    </source>
</evidence>
<organism evidence="2 3">
    <name type="scientific">Legionella rubrilucens</name>
    <dbReference type="NCBI Taxonomy" id="458"/>
    <lineage>
        <taxon>Bacteria</taxon>
        <taxon>Pseudomonadati</taxon>
        <taxon>Pseudomonadota</taxon>
        <taxon>Gammaproteobacteria</taxon>
        <taxon>Legionellales</taxon>
        <taxon>Legionellaceae</taxon>
        <taxon>Legionella</taxon>
    </lineage>
</organism>
<comment type="caution">
    <text evidence="2">The sequence shown here is derived from an EMBL/GenBank/DDBJ whole genome shotgun (WGS) entry which is preliminary data.</text>
</comment>
<keyword evidence="3" id="KW-1185">Reference proteome</keyword>
<feature type="signal peptide" evidence="1">
    <location>
        <begin position="1"/>
        <end position="18"/>
    </location>
</feature>
<reference evidence="2 3" key="1">
    <citation type="submission" date="2015-11" db="EMBL/GenBank/DDBJ databases">
        <title>Genomic analysis of 38 Legionella species identifies large and diverse effector repertoires.</title>
        <authorList>
            <person name="Burstein D."/>
            <person name="Amaro F."/>
            <person name="Zusman T."/>
            <person name="Lifshitz Z."/>
            <person name="Cohen O."/>
            <person name="Gilbert J.A."/>
            <person name="Pupko T."/>
            <person name="Shuman H.A."/>
            <person name="Segal G."/>
        </authorList>
    </citation>
    <scope>NUCLEOTIDE SEQUENCE [LARGE SCALE GENOMIC DNA]</scope>
    <source>
        <strain evidence="2 3">WA-270A-C2</strain>
    </source>
</reference>
<feature type="chain" id="PRO_5006916889" evidence="1">
    <location>
        <begin position="19"/>
        <end position="102"/>
    </location>
</feature>
<evidence type="ECO:0000313" key="2">
    <source>
        <dbReference type="EMBL" id="KTD48045.1"/>
    </source>
</evidence>
<sequence>MRYIIITALVFVMSLAKANAGLPQVGAAPEGDATEVATRIIQDNFPECKQVTTAIRAPDGSIHATCDNIDYLVFTLFDAKKGKTIEVAMNCTAAKQLLNVSC</sequence>
<keyword evidence="1" id="KW-0732">Signal</keyword>
<dbReference type="AlphaFoldDB" id="A0A0W0XT69"/>
<dbReference type="PATRIC" id="fig|458.5.peg.1552"/>
<evidence type="ECO:0000256" key="1">
    <source>
        <dbReference type="SAM" id="SignalP"/>
    </source>
</evidence>
<accession>A0A0W0XT69</accession>
<dbReference type="Proteomes" id="UP000054608">
    <property type="component" value="Unassembled WGS sequence"/>
</dbReference>
<protein>
    <submittedName>
        <fullName evidence="2">Uncharacterized protein</fullName>
    </submittedName>
</protein>
<name>A0A0W0XT69_9GAMM</name>
<proteinExistence type="predicted"/>
<dbReference type="EMBL" id="LNYT01000015">
    <property type="protein sequence ID" value="KTD48045.1"/>
    <property type="molecule type" value="Genomic_DNA"/>
</dbReference>